<evidence type="ECO:0000313" key="9">
    <source>
        <dbReference type="EMBL" id="AVI49705.1"/>
    </source>
</evidence>
<dbReference type="Gene3D" id="3.40.50.2300">
    <property type="match status" value="1"/>
</dbReference>
<dbReference type="SUPFAM" id="SSF52172">
    <property type="entry name" value="CheY-like"/>
    <property type="match status" value="1"/>
</dbReference>
<dbReference type="CDD" id="cd00038">
    <property type="entry name" value="CAP_ED"/>
    <property type="match status" value="1"/>
</dbReference>
<feature type="modified residue" description="4-aspartylphosphate" evidence="5">
    <location>
        <position position="53"/>
    </location>
</feature>
<evidence type="ECO:0000259" key="7">
    <source>
        <dbReference type="PROSITE" id="PS50110"/>
    </source>
</evidence>
<organism evidence="9 10">
    <name type="scientific">Pukyongia salina</name>
    <dbReference type="NCBI Taxonomy" id="2094025"/>
    <lineage>
        <taxon>Bacteria</taxon>
        <taxon>Pseudomonadati</taxon>
        <taxon>Bacteroidota</taxon>
        <taxon>Flavobacteriia</taxon>
        <taxon>Flavobacteriales</taxon>
        <taxon>Flavobacteriaceae</taxon>
        <taxon>Pukyongia</taxon>
    </lineage>
</organism>
<dbReference type="InterPro" id="IPR036388">
    <property type="entry name" value="WH-like_DNA-bd_sf"/>
</dbReference>
<dbReference type="InterPro" id="IPR012318">
    <property type="entry name" value="HTH_CRP"/>
</dbReference>
<dbReference type="SMART" id="SM00448">
    <property type="entry name" value="REC"/>
    <property type="match status" value="1"/>
</dbReference>
<dbReference type="Gene3D" id="2.60.120.10">
    <property type="entry name" value="Jelly Rolls"/>
    <property type="match status" value="1"/>
</dbReference>
<dbReference type="KEGG" id="aue:C5O00_00395"/>
<evidence type="ECO:0000259" key="8">
    <source>
        <dbReference type="PROSITE" id="PS51063"/>
    </source>
</evidence>
<dbReference type="PROSITE" id="PS51063">
    <property type="entry name" value="HTH_CRP_2"/>
    <property type="match status" value="1"/>
</dbReference>
<evidence type="ECO:0000313" key="10">
    <source>
        <dbReference type="Proteomes" id="UP000238442"/>
    </source>
</evidence>
<feature type="domain" description="HTH crp-type" evidence="8">
    <location>
        <begin position="278"/>
        <end position="347"/>
    </location>
</feature>
<dbReference type="PROSITE" id="PS50110">
    <property type="entry name" value="RESPONSE_REGULATORY"/>
    <property type="match status" value="1"/>
</dbReference>
<dbReference type="EMBL" id="CP027062">
    <property type="protein sequence ID" value="AVI49705.1"/>
    <property type="molecule type" value="Genomic_DNA"/>
</dbReference>
<dbReference type="CDD" id="cd17574">
    <property type="entry name" value="REC_OmpR"/>
    <property type="match status" value="1"/>
</dbReference>
<name>A0A2S0HST7_9FLAO</name>
<keyword evidence="1 5" id="KW-0597">Phosphoprotein</keyword>
<protein>
    <submittedName>
        <fullName evidence="9">Transcriptional regulator</fullName>
    </submittedName>
</protein>
<feature type="domain" description="Response regulatory" evidence="7">
    <location>
        <begin position="4"/>
        <end position="120"/>
    </location>
</feature>
<dbReference type="SUPFAM" id="SSF46785">
    <property type="entry name" value="Winged helix' DNA-binding domain"/>
    <property type="match status" value="1"/>
</dbReference>
<dbReference type="SUPFAM" id="SSF51206">
    <property type="entry name" value="cAMP-binding domain-like"/>
    <property type="match status" value="1"/>
</dbReference>
<dbReference type="GO" id="GO:0003677">
    <property type="term" value="F:DNA binding"/>
    <property type="evidence" value="ECO:0007669"/>
    <property type="project" value="UniProtKB-KW"/>
</dbReference>
<keyword evidence="2" id="KW-0805">Transcription regulation</keyword>
<evidence type="ECO:0000259" key="6">
    <source>
        <dbReference type="PROSITE" id="PS50042"/>
    </source>
</evidence>
<dbReference type="Proteomes" id="UP000238442">
    <property type="component" value="Chromosome"/>
</dbReference>
<dbReference type="OrthoDB" id="9127033at2"/>
<dbReference type="InterPro" id="IPR050595">
    <property type="entry name" value="Bact_response_regulator"/>
</dbReference>
<proteinExistence type="predicted"/>
<dbReference type="Pfam" id="PF00027">
    <property type="entry name" value="cNMP_binding"/>
    <property type="match status" value="1"/>
</dbReference>
<dbReference type="GO" id="GO:0006355">
    <property type="term" value="P:regulation of DNA-templated transcription"/>
    <property type="evidence" value="ECO:0007669"/>
    <property type="project" value="InterPro"/>
</dbReference>
<dbReference type="SMART" id="SM00419">
    <property type="entry name" value="HTH_CRP"/>
    <property type="match status" value="1"/>
</dbReference>
<reference evidence="9 10" key="1">
    <citation type="submission" date="2018-02" db="EMBL/GenBank/DDBJ databases">
        <title>Genomic analysis of the strain RR4-38 isolated from a seawater recirculating aquaculture system.</title>
        <authorList>
            <person name="Kim Y.-S."/>
            <person name="Jang Y.H."/>
            <person name="Kim K.-H."/>
        </authorList>
    </citation>
    <scope>NUCLEOTIDE SEQUENCE [LARGE SCALE GENOMIC DNA]</scope>
    <source>
        <strain evidence="9 10">RR4-38</strain>
    </source>
</reference>
<keyword evidence="4" id="KW-0804">Transcription</keyword>
<sequence length="353" mass="39193">MNKTILLVEDDVALRENTAEMLELSGYKVLTAPNGKVGIEMARNHLPGVIVCDIMMPEVDGYGVLSALSQNGDTRHIPFIFLSAKTEHKEIRKGMDMGADDYLTKPFEEDELLSAVESRLAKAQLLMQVREASSALGGDETEDDAIRNLNELKNFFDDNGEIANYDKGNTIYKEGEHSNNIFLILKGIVKSHKMDENGKELITALHKPDDFLGFTSFEEAVPYQESATAVEDVELAVVSKNILKEILTKSNAVSLELMNVLSENITEIKEQLLQMAYSSVRKKTAATILQFAEILNKNPNDNIKISRHDLASVAGIATESLIRTLSGFKKDGLIEIEGRNIRIIDLDGLRHVE</sequence>
<evidence type="ECO:0000256" key="4">
    <source>
        <dbReference type="ARBA" id="ARBA00023163"/>
    </source>
</evidence>
<keyword evidence="10" id="KW-1185">Reference proteome</keyword>
<evidence type="ECO:0000256" key="5">
    <source>
        <dbReference type="PROSITE-ProRule" id="PRU00169"/>
    </source>
</evidence>
<evidence type="ECO:0000256" key="3">
    <source>
        <dbReference type="ARBA" id="ARBA00023125"/>
    </source>
</evidence>
<dbReference type="PANTHER" id="PTHR44591">
    <property type="entry name" value="STRESS RESPONSE REGULATOR PROTEIN 1"/>
    <property type="match status" value="1"/>
</dbReference>
<gene>
    <name evidence="9" type="ORF">C5O00_00395</name>
</gene>
<dbReference type="InterPro" id="IPR000595">
    <property type="entry name" value="cNMP-bd_dom"/>
</dbReference>
<dbReference type="Pfam" id="PF00072">
    <property type="entry name" value="Response_reg"/>
    <property type="match status" value="1"/>
</dbReference>
<dbReference type="InterPro" id="IPR018490">
    <property type="entry name" value="cNMP-bd_dom_sf"/>
</dbReference>
<dbReference type="Gene3D" id="1.10.10.10">
    <property type="entry name" value="Winged helix-like DNA-binding domain superfamily/Winged helix DNA-binding domain"/>
    <property type="match status" value="1"/>
</dbReference>
<dbReference type="PROSITE" id="PS50042">
    <property type="entry name" value="CNMP_BINDING_3"/>
    <property type="match status" value="1"/>
</dbReference>
<dbReference type="InterPro" id="IPR036390">
    <property type="entry name" value="WH_DNA-bd_sf"/>
</dbReference>
<evidence type="ECO:0000256" key="2">
    <source>
        <dbReference type="ARBA" id="ARBA00023015"/>
    </source>
</evidence>
<dbReference type="GO" id="GO:0000160">
    <property type="term" value="P:phosphorelay signal transduction system"/>
    <property type="evidence" value="ECO:0007669"/>
    <property type="project" value="InterPro"/>
</dbReference>
<dbReference type="PANTHER" id="PTHR44591:SF3">
    <property type="entry name" value="RESPONSE REGULATORY DOMAIN-CONTAINING PROTEIN"/>
    <property type="match status" value="1"/>
</dbReference>
<dbReference type="InterPro" id="IPR011006">
    <property type="entry name" value="CheY-like_superfamily"/>
</dbReference>
<dbReference type="RefSeq" id="WP_105213925.1">
    <property type="nucleotide sequence ID" value="NZ_CP027062.1"/>
</dbReference>
<evidence type="ECO:0000256" key="1">
    <source>
        <dbReference type="ARBA" id="ARBA00022553"/>
    </source>
</evidence>
<dbReference type="InterPro" id="IPR014710">
    <property type="entry name" value="RmlC-like_jellyroll"/>
</dbReference>
<keyword evidence="3" id="KW-0238">DNA-binding</keyword>
<dbReference type="SMART" id="SM00100">
    <property type="entry name" value="cNMP"/>
    <property type="match status" value="1"/>
</dbReference>
<feature type="domain" description="Cyclic nucleotide-binding" evidence="6">
    <location>
        <begin position="165"/>
        <end position="264"/>
    </location>
</feature>
<dbReference type="Pfam" id="PF13545">
    <property type="entry name" value="HTH_Crp_2"/>
    <property type="match status" value="1"/>
</dbReference>
<dbReference type="AlphaFoldDB" id="A0A2S0HST7"/>
<accession>A0A2S0HST7</accession>
<dbReference type="InterPro" id="IPR001789">
    <property type="entry name" value="Sig_transdc_resp-reg_receiver"/>
</dbReference>